<dbReference type="EMBL" id="CM047588">
    <property type="protein sequence ID" value="KAI9905997.1"/>
    <property type="molecule type" value="Genomic_DNA"/>
</dbReference>
<evidence type="ECO:0000313" key="2">
    <source>
        <dbReference type="Proteomes" id="UP001163321"/>
    </source>
</evidence>
<reference evidence="1 2" key="1">
    <citation type="journal article" date="2022" name="bioRxiv">
        <title>The genome of the oomycete Peronosclerospora sorghi, a cosmopolitan pathogen of maize and sorghum, is inflated with dispersed pseudogenes.</title>
        <authorList>
            <person name="Fletcher K."/>
            <person name="Martin F."/>
            <person name="Isakeit T."/>
            <person name="Cavanaugh K."/>
            <person name="Magill C."/>
            <person name="Michelmore R."/>
        </authorList>
    </citation>
    <scope>NUCLEOTIDE SEQUENCE [LARGE SCALE GENOMIC DNA]</scope>
    <source>
        <strain evidence="1">P6</strain>
    </source>
</reference>
<keyword evidence="2" id="KW-1185">Reference proteome</keyword>
<dbReference type="Proteomes" id="UP001163321">
    <property type="component" value="Chromosome 9"/>
</dbReference>
<evidence type="ECO:0000313" key="1">
    <source>
        <dbReference type="EMBL" id="KAI9905997.1"/>
    </source>
</evidence>
<gene>
    <name evidence="1" type="ORF">PsorP6_014063</name>
</gene>
<organism evidence="1 2">
    <name type="scientific">Peronosclerospora sorghi</name>
    <dbReference type="NCBI Taxonomy" id="230839"/>
    <lineage>
        <taxon>Eukaryota</taxon>
        <taxon>Sar</taxon>
        <taxon>Stramenopiles</taxon>
        <taxon>Oomycota</taxon>
        <taxon>Peronosporomycetes</taxon>
        <taxon>Peronosporales</taxon>
        <taxon>Peronosporaceae</taxon>
        <taxon>Peronosclerospora</taxon>
    </lineage>
</organism>
<protein>
    <submittedName>
        <fullName evidence="1">Uncharacterized protein</fullName>
    </submittedName>
</protein>
<sequence>MGHGQDPAEGSLEARVRKYLPKDYQIVMAMLGAYATIFAFFKLKPSKKEEEVVLCMWCCVTVVMMPLHSLSRASLLLLRFV</sequence>
<name>A0ACC0VIF5_9STRA</name>
<comment type="caution">
    <text evidence="1">The sequence shown here is derived from an EMBL/GenBank/DDBJ whole genome shotgun (WGS) entry which is preliminary data.</text>
</comment>
<proteinExistence type="predicted"/>
<accession>A0ACC0VIF5</accession>